<accession>A0ABU6TJ78</accession>
<keyword evidence="3" id="KW-1185">Reference proteome</keyword>
<evidence type="ECO:0000313" key="2">
    <source>
        <dbReference type="EMBL" id="MED6148831.1"/>
    </source>
</evidence>
<evidence type="ECO:0000256" key="1">
    <source>
        <dbReference type="SAM" id="MobiDB-lite"/>
    </source>
</evidence>
<reference evidence="2 3" key="1">
    <citation type="journal article" date="2023" name="Plants (Basel)">
        <title>Bridging the Gap: Combining Genomics and Transcriptomics Approaches to Understand Stylosanthes scabra, an Orphan Legume from the Brazilian Caatinga.</title>
        <authorList>
            <person name="Ferreira-Neto J.R.C."/>
            <person name="da Silva M.D."/>
            <person name="Binneck E."/>
            <person name="de Melo N.F."/>
            <person name="da Silva R.H."/>
            <person name="de Melo A.L.T.M."/>
            <person name="Pandolfi V."/>
            <person name="Bustamante F.O."/>
            <person name="Brasileiro-Vidal A.C."/>
            <person name="Benko-Iseppon A.M."/>
        </authorList>
    </citation>
    <scope>NUCLEOTIDE SEQUENCE [LARGE SCALE GENOMIC DNA]</scope>
    <source>
        <tissue evidence="2">Leaves</tissue>
    </source>
</reference>
<sequence length="336" mass="38793">MLVKSLVDIAAMLKEIKEGQQVTPMLLKRQTDHSQQNSIKYCGICSCNSHHTDECPQLQEDNLVASTHNFYSATAIPPYNKQCYTQGWKDEQQNQWTGKRGRSCNTTDEEAVQQLYEILIKETDSEEEDLCGILDFYEEFDSDYKEEESEEGELTEEWGNDTKTQNPQREMLSINTIFDKKEDGEELPIKCEDPGPCLVTCRIKGFEIPGCLCDPGAFMKPPPGERGHPQVLLGRPFLKTSGFKLTYADDIFTFSSGRIIETFQISPHPKKKNRQDDRRMRGKEEAQVGMIEALIRELLHKLREDEGLEKKKRGKSQKENARWNKRKEMKSRKWIA</sequence>
<feature type="region of interest" description="Disordered" evidence="1">
    <location>
        <begin position="145"/>
        <end position="165"/>
    </location>
</feature>
<protein>
    <submittedName>
        <fullName evidence="2">Uncharacterized protein</fullName>
    </submittedName>
</protein>
<evidence type="ECO:0000313" key="3">
    <source>
        <dbReference type="Proteomes" id="UP001341840"/>
    </source>
</evidence>
<dbReference type="Proteomes" id="UP001341840">
    <property type="component" value="Unassembled WGS sequence"/>
</dbReference>
<feature type="compositionally biased region" description="Acidic residues" evidence="1">
    <location>
        <begin position="145"/>
        <end position="159"/>
    </location>
</feature>
<gene>
    <name evidence="2" type="ORF">PIB30_056708</name>
</gene>
<feature type="region of interest" description="Disordered" evidence="1">
    <location>
        <begin position="266"/>
        <end position="285"/>
    </location>
</feature>
<dbReference type="EMBL" id="JASCZI010091077">
    <property type="protein sequence ID" value="MED6148831.1"/>
    <property type="molecule type" value="Genomic_DNA"/>
</dbReference>
<feature type="region of interest" description="Disordered" evidence="1">
    <location>
        <begin position="305"/>
        <end position="336"/>
    </location>
</feature>
<name>A0ABU6TJ78_9FABA</name>
<proteinExistence type="predicted"/>
<feature type="compositionally biased region" description="Basic and acidic residues" evidence="1">
    <location>
        <begin position="274"/>
        <end position="285"/>
    </location>
</feature>
<organism evidence="2 3">
    <name type="scientific">Stylosanthes scabra</name>
    <dbReference type="NCBI Taxonomy" id="79078"/>
    <lineage>
        <taxon>Eukaryota</taxon>
        <taxon>Viridiplantae</taxon>
        <taxon>Streptophyta</taxon>
        <taxon>Embryophyta</taxon>
        <taxon>Tracheophyta</taxon>
        <taxon>Spermatophyta</taxon>
        <taxon>Magnoliopsida</taxon>
        <taxon>eudicotyledons</taxon>
        <taxon>Gunneridae</taxon>
        <taxon>Pentapetalae</taxon>
        <taxon>rosids</taxon>
        <taxon>fabids</taxon>
        <taxon>Fabales</taxon>
        <taxon>Fabaceae</taxon>
        <taxon>Papilionoideae</taxon>
        <taxon>50 kb inversion clade</taxon>
        <taxon>dalbergioids sensu lato</taxon>
        <taxon>Dalbergieae</taxon>
        <taxon>Pterocarpus clade</taxon>
        <taxon>Stylosanthes</taxon>
    </lineage>
</organism>
<comment type="caution">
    <text evidence="2">The sequence shown here is derived from an EMBL/GenBank/DDBJ whole genome shotgun (WGS) entry which is preliminary data.</text>
</comment>
<feature type="compositionally biased region" description="Basic residues" evidence="1">
    <location>
        <begin position="323"/>
        <end position="336"/>
    </location>
</feature>